<evidence type="ECO:0000259" key="1">
    <source>
        <dbReference type="PROSITE" id="PS51833"/>
    </source>
</evidence>
<protein>
    <submittedName>
        <fullName evidence="2">HDOD domain protein</fullName>
    </submittedName>
</protein>
<dbReference type="PANTHER" id="PTHR33525:SF4">
    <property type="entry name" value="CYCLIC DI-GMP PHOSPHODIESTERASE CDGJ"/>
    <property type="match status" value="1"/>
</dbReference>
<evidence type="ECO:0000313" key="3">
    <source>
        <dbReference type="Proteomes" id="UP000032336"/>
    </source>
</evidence>
<dbReference type="STRING" id="1121877.FEAC_13490"/>
<comment type="caution">
    <text evidence="2">The sequence shown here is derived from an EMBL/GenBank/DDBJ whole genome shotgun (WGS) entry which is preliminary data.</text>
</comment>
<accession>A0A0D8FX54</accession>
<dbReference type="SUPFAM" id="SSF109604">
    <property type="entry name" value="HD-domain/PDEase-like"/>
    <property type="match status" value="1"/>
</dbReference>
<dbReference type="PROSITE" id="PS51833">
    <property type="entry name" value="HDOD"/>
    <property type="match status" value="1"/>
</dbReference>
<dbReference type="EMBL" id="JXUW01000010">
    <property type="protein sequence ID" value="KJE76847.1"/>
    <property type="molecule type" value="Genomic_DNA"/>
</dbReference>
<keyword evidence="3" id="KW-1185">Reference proteome</keyword>
<dbReference type="RefSeq" id="WP_035390655.1">
    <property type="nucleotide sequence ID" value="NZ_JQKF01000028.1"/>
</dbReference>
<name>A0A0D8FX54_9ACTN</name>
<dbReference type="Gene3D" id="1.10.3210.10">
    <property type="entry name" value="Hypothetical protein af1432"/>
    <property type="match status" value="1"/>
</dbReference>
<evidence type="ECO:0000313" key="2">
    <source>
        <dbReference type="EMBL" id="KJE76847.1"/>
    </source>
</evidence>
<dbReference type="Proteomes" id="UP000032336">
    <property type="component" value="Unassembled WGS sequence"/>
</dbReference>
<dbReference type="eggNOG" id="COG1639">
    <property type="taxonomic scope" value="Bacteria"/>
</dbReference>
<feature type="domain" description="HDOD" evidence="1">
    <location>
        <begin position="10"/>
        <end position="194"/>
    </location>
</feature>
<dbReference type="PANTHER" id="PTHR33525">
    <property type="match status" value="1"/>
</dbReference>
<sequence length="222" mass="23551">MHPIEVEFTGVADGSLLADVMAAVGDDSIGFPEIADIVARDSVLATEVMRMANSRYYGLAGVVQSLQFACAVVGALGLRSITLSELSRRSGRYPSELNAMSQAIAAKAGVLAKAQGVDPQVAIAAGLMVNLGRVLIAQQDPIGFAELCHCDPNEREQIELERYGETASGVTLRALQHWSFPKDFIASVGQQGDDPLGGILKLVVQEVQEQMDDEMSCAEGVS</sequence>
<proteinExistence type="predicted"/>
<dbReference type="Pfam" id="PF08668">
    <property type="entry name" value="HDOD"/>
    <property type="match status" value="1"/>
</dbReference>
<dbReference type="GeneID" id="78372560"/>
<dbReference type="InterPro" id="IPR052340">
    <property type="entry name" value="RNase_Y/CdgJ"/>
</dbReference>
<gene>
    <name evidence="2" type="ORF">FEAC_13490</name>
</gene>
<dbReference type="AlphaFoldDB" id="A0A0D8FX54"/>
<dbReference type="OrthoDB" id="5189643at2"/>
<reference evidence="2 3" key="1">
    <citation type="submission" date="2015-01" db="EMBL/GenBank/DDBJ databases">
        <title>Draft genome of the acidophilic iron oxidizer Ferrimicrobium acidiphilum strain T23.</title>
        <authorList>
            <person name="Poehlein A."/>
            <person name="Eisen S."/>
            <person name="Schloemann M."/>
            <person name="Johnson B.D."/>
            <person name="Daniel R."/>
            <person name="Muehling M."/>
        </authorList>
    </citation>
    <scope>NUCLEOTIDE SEQUENCE [LARGE SCALE GENOMIC DNA]</scope>
    <source>
        <strain evidence="2 3">T23</strain>
    </source>
</reference>
<organism evidence="2 3">
    <name type="scientific">Ferrimicrobium acidiphilum DSM 19497</name>
    <dbReference type="NCBI Taxonomy" id="1121877"/>
    <lineage>
        <taxon>Bacteria</taxon>
        <taxon>Bacillati</taxon>
        <taxon>Actinomycetota</taxon>
        <taxon>Acidimicrobiia</taxon>
        <taxon>Acidimicrobiales</taxon>
        <taxon>Acidimicrobiaceae</taxon>
        <taxon>Ferrimicrobium</taxon>
    </lineage>
</organism>
<dbReference type="InterPro" id="IPR013976">
    <property type="entry name" value="HDOD"/>
</dbReference>